<accession>A0ABW5DAH9</accession>
<dbReference type="SUPFAM" id="SSF48452">
    <property type="entry name" value="TPR-like"/>
    <property type="match status" value="1"/>
</dbReference>
<dbReference type="Proteomes" id="UP001597375">
    <property type="component" value="Unassembled WGS sequence"/>
</dbReference>
<name>A0ABW5DAH9_9BACT</name>
<dbReference type="Gene3D" id="1.25.40.10">
    <property type="entry name" value="Tetratricopeptide repeat domain"/>
    <property type="match status" value="1"/>
</dbReference>
<dbReference type="EMBL" id="JBHUIT010000034">
    <property type="protein sequence ID" value="MFD2257907.1"/>
    <property type="molecule type" value="Genomic_DNA"/>
</dbReference>
<dbReference type="InterPro" id="IPR011990">
    <property type="entry name" value="TPR-like_helical_dom_sf"/>
</dbReference>
<evidence type="ECO:0000313" key="3">
    <source>
        <dbReference type="EMBL" id="MFD2257907.1"/>
    </source>
</evidence>
<keyword evidence="4" id="KW-1185">Reference proteome</keyword>
<feature type="chain" id="PRO_5045576340" description="Tetratricopeptide repeat protein" evidence="2">
    <location>
        <begin position="20"/>
        <end position="551"/>
    </location>
</feature>
<gene>
    <name evidence="3" type="ORF">ACFSSA_14595</name>
</gene>
<evidence type="ECO:0000313" key="4">
    <source>
        <dbReference type="Proteomes" id="UP001597375"/>
    </source>
</evidence>
<reference evidence="4" key="1">
    <citation type="journal article" date="2019" name="Int. J. Syst. Evol. Microbiol.">
        <title>The Global Catalogue of Microorganisms (GCM) 10K type strain sequencing project: providing services to taxonomists for standard genome sequencing and annotation.</title>
        <authorList>
            <consortium name="The Broad Institute Genomics Platform"/>
            <consortium name="The Broad Institute Genome Sequencing Center for Infectious Disease"/>
            <person name="Wu L."/>
            <person name="Ma J."/>
        </authorList>
    </citation>
    <scope>NUCLEOTIDE SEQUENCE [LARGE SCALE GENOMIC DNA]</scope>
    <source>
        <strain evidence="4">CGMCC 4.7106</strain>
    </source>
</reference>
<keyword evidence="1" id="KW-0802">TPR repeat</keyword>
<evidence type="ECO:0008006" key="5">
    <source>
        <dbReference type="Google" id="ProtNLM"/>
    </source>
</evidence>
<feature type="repeat" description="TPR" evidence="1">
    <location>
        <begin position="497"/>
        <end position="530"/>
    </location>
</feature>
<comment type="caution">
    <text evidence="3">The sequence shown here is derived from an EMBL/GenBank/DDBJ whole genome shotgun (WGS) entry which is preliminary data.</text>
</comment>
<proteinExistence type="predicted"/>
<organism evidence="3 4">
    <name type="scientific">Luteolibacter algae</name>
    <dbReference type="NCBI Taxonomy" id="454151"/>
    <lineage>
        <taxon>Bacteria</taxon>
        <taxon>Pseudomonadati</taxon>
        <taxon>Verrucomicrobiota</taxon>
        <taxon>Verrucomicrobiia</taxon>
        <taxon>Verrucomicrobiales</taxon>
        <taxon>Verrucomicrobiaceae</taxon>
        <taxon>Luteolibacter</taxon>
    </lineage>
</organism>
<evidence type="ECO:0000256" key="1">
    <source>
        <dbReference type="PROSITE-ProRule" id="PRU00339"/>
    </source>
</evidence>
<keyword evidence="2" id="KW-0732">Signal</keyword>
<sequence length="551" mass="60856">MKYFLTCFLLMAGIMNSQAQVDTDEQAIIGEMPTLEKCIPDAVSKLGPPSVFPFHKGLVTAVSAANEEAQIHTLQGLNHLHGGWEFEASRHFAIAMKADPHCLMAHWGMIMTMLAPSPETDANRLATTERMLELVSAGEGTELERGFAYSLIKYIEEGPKGAATAFKRVAEKFPGELQSEIFAALFGRGGYDELGEITPDQEKSEQRLLKLIERDPNAALPLYALLLIRAESPDLQPSLEMARNLCQMVPDYAPYFHLLGHYEWRCGEHSKAASAFARSATLYSIWMKENKVAPADCGEWVRSECYRVVALASKGDFDNALASAEKIANTTVDPERPFAFGTRQLLWDAKTLPARVLLRRSREGDSAKALASLPTPEEGAPFREKSLSYWWVDGLRISLEAQRLLDAGELEKAGDTIGAVSYHGQAMAKKQNIAAAIGERSEWLRSFRALEVLAAELRGRLALAGPPAGHGSAFNWFRAATDRQRPATMLSPPPLLTPMVTRLGDYYIARNQPAEAIEAYTEALMKFPNDHETLQRLESARSKIKTGDSAE</sequence>
<protein>
    <recommendedName>
        <fullName evidence="5">Tetratricopeptide repeat protein</fullName>
    </recommendedName>
</protein>
<dbReference type="PANTHER" id="PTHR45588">
    <property type="entry name" value="TPR DOMAIN-CONTAINING PROTEIN"/>
    <property type="match status" value="1"/>
</dbReference>
<evidence type="ECO:0000256" key="2">
    <source>
        <dbReference type="SAM" id="SignalP"/>
    </source>
</evidence>
<dbReference type="PANTHER" id="PTHR45588:SF1">
    <property type="entry name" value="WW DOMAIN-CONTAINING PROTEIN"/>
    <property type="match status" value="1"/>
</dbReference>
<dbReference type="PROSITE" id="PS50005">
    <property type="entry name" value="TPR"/>
    <property type="match status" value="1"/>
</dbReference>
<dbReference type="RefSeq" id="WP_386821308.1">
    <property type="nucleotide sequence ID" value="NZ_JBHUIT010000034.1"/>
</dbReference>
<feature type="signal peptide" evidence="2">
    <location>
        <begin position="1"/>
        <end position="19"/>
    </location>
</feature>
<dbReference type="InterPro" id="IPR019734">
    <property type="entry name" value="TPR_rpt"/>
</dbReference>